<protein>
    <submittedName>
        <fullName evidence="3">Uncharacterized protein</fullName>
    </submittedName>
</protein>
<feature type="compositionally biased region" description="Polar residues" evidence="1">
    <location>
        <begin position="888"/>
        <end position="908"/>
    </location>
</feature>
<dbReference type="Proteomes" id="UP001352852">
    <property type="component" value="Unassembled WGS sequence"/>
</dbReference>
<evidence type="ECO:0000256" key="2">
    <source>
        <dbReference type="SAM" id="Phobius"/>
    </source>
</evidence>
<dbReference type="PANTHER" id="PTHR47236">
    <property type="entry name" value="GENE, 32742-RELATED-RELATED"/>
    <property type="match status" value="1"/>
</dbReference>
<proteinExistence type="predicted"/>
<comment type="caution">
    <text evidence="3">The sequence shown here is derived from an EMBL/GenBank/DDBJ whole genome shotgun (WGS) entry which is preliminary data.</text>
</comment>
<feature type="region of interest" description="Disordered" evidence="1">
    <location>
        <begin position="749"/>
        <end position="780"/>
    </location>
</feature>
<keyword evidence="4" id="KW-1185">Reference proteome</keyword>
<keyword evidence="2" id="KW-0472">Membrane</keyword>
<dbReference type="PANTHER" id="PTHR47236:SF4">
    <property type="entry name" value="GENE 9195-RELATED"/>
    <property type="match status" value="1"/>
</dbReference>
<name>A0ABU7CMQ1_9TELE</name>
<gene>
    <name evidence="3" type="ORF">CHARACLAT_012840</name>
</gene>
<feature type="compositionally biased region" description="Basic and acidic residues" evidence="1">
    <location>
        <begin position="759"/>
        <end position="770"/>
    </location>
</feature>
<feature type="compositionally biased region" description="Polar residues" evidence="1">
    <location>
        <begin position="849"/>
        <end position="861"/>
    </location>
</feature>
<feature type="compositionally biased region" description="Polar residues" evidence="1">
    <location>
        <begin position="771"/>
        <end position="780"/>
    </location>
</feature>
<organism evidence="3 4">
    <name type="scientific">Characodon lateralis</name>
    <dbReference type="NCBI Taxonomy" id="208331"/>
    <lineage>
        <taxon>Eukaryota</taxon>
        <taxon>Metazoa</taxon>
        <taxon>Chordata</taxon>
        <taxon>Craniata</taxon>
        <taxon>Vertebrata</taxon>
        <taxon>Euteleostomi</taxon>
        <taxon>Actinopterygii</taxon>
        <taxon>Neopterygii</taxon>
        <taxon>Teleostei</taxon>
        <taxon>Neoteleostei</taxon>
        <taxon>Acanthomorphata</taxon>
        <taxon>Ovalentaria</taxon>
        <taxon>Atherinomorphae</taxon>
        <taxon>Cyprinodontiformes</taxon>
        <taxon>Goodeidae</taxon>
        <taxon>Characodon</taxon>
    </lineage>
</organism>
<feature type="region of interest" description="Disordered" evidence="1">
    <location>
        <begin position="815"/>
        <end position="908"/>
    </location>
</feature>
<accession>A0ABU7CMQ1</accession>
<reference evidence="3 4" key="1">
    <citation type="submission" date="2021-06" db="EMBL/GenBank/DDBJ databases">
        <authorList>
            <person name="Palmer J.M."/>
        </authorList>
    </citation>
    <scope>NUCLEOTIDE SEQUENCE [LARGE SCALE GENOMIC DNA]</scope>
    <source>
        <strain evidence="3 4">CL_MEX2019</strain>
        <tissue evidence="3">Muscle</tissue>
    </source>
</reference>
<evidence type="ECO:0000313" key="3">
    <source>
        <dbReference type="EMBL" id="MED6264246.1"/>
    </source>
</evidence>
<feature type="compositionally biased region" description="Polar residues" evidence="1">
    <location>
        <begin position="749"/>
        <end position="758"/>
    </location>
</feature>
<feature type="non-terminal residue" evidence="3">
    <location>
        <position position="1"/>
    </location>
</feature>
<feature type="compositionally biased region" description="Basic and acidic residues" evidence="1">
    <location>
        <begin position="815"/>
        <end position="841"/>
    </location>
</feature>
<keyword evidence="2" id="KW-0812">Transmembrane</keyword>
<feature type="transmembrane region" description="Helical" evidence="2">
    <location>
        <begin position="205"/>
        <end position="229"/>
    </location>
</feature>
<dbReference type="EMBL" id="JAHUTJ010000899">
    <property type="protein sequence ID" value="MED6264246.1"/>
    <property type="molecule type" value="Genomic_DNA"/>
</dbReference>
<keyword evidence="2" id="KW-1133">Transmembrane helix</keyword>
<sequence length="908" mass="102118">TVTNVLGPDIHVQTSGKVHLVQFTSEGLFGWIPLQQDIVNLFLSEPIDILNTRSRKRRDTEEDDENDADALPRIPNPIACLSSGDMLVFHLTVNHTDRLLSHFPVYQKDHLFNSNPSWDFGAFRHLQILMKQTHFNSSMFAHVFSEAGKYVFVDSVVPQWSMVVVVSKEGTECDSRTAVFQPMTPAHLVKYGIVKHHRLNLLPDWGLIVGILSLLLVLVVVLTTTVLVLRPSKSKLVPHWKIRPKWRSLGEPFCPAECVCSSDSITVQSQGGILGIRGVGEGAEEEEPAVSKGGSVSGCFDLEEFNVKTLYDKLEDQNLHIAAQLARHRKDMQEFYSNICKQAESLKDIFENMDYKNVHLLKEIKVHDVMKDRPSHTNMGERDNQAENSVSLLGAVLRSVEALLCKLTGETWKNQDLHGLPCCHGSKDCEAQVGYMQPGDTNMCFEQFSSVSMNKGEALSRETDCAQTTAPYLSDDDLSKLVTISPLFKTLQEIQQSLQQLTTDESHQHPCNEMGPSVQENHNEHLIPIALDSLSPQHSAIYLFGLHVMQLLAESPMFPSVLLLLAKSVPFCSAPSNENLLAHCTGDFYFDPTNQILYLCEPKLHHVGHFIAVILQSMAYIVGGSKPQRFLQALDEAISTISLQLFNLSFKWSSAESNFDALDGRHGALVEQFLNIRVPSEARFNEHLLVRRLKRYKYFKLEDLICNLKQRSTPNTGLPPNGTPVQMSCVEEEIDRMSESFLQLSMQLQRRGQISTMPKQRDSSPEDQRETSTNTPSLSRNGTILLELKRCYVSQRLNELQATLGQMRRCQLHDGKLKEGTRGREKSDDGSDQRREKEHNPATDCCSPANHQRLSTLSAGQKHSPRSPESRALSGSKMESHDSDHQRSSYVDTNNPDTLMDQNIQTKD</sequence>
<evidence type="ECO:0000256" key="1">
    <source>
        <dbReference type="SAM" id="MobiDB-lite"/>
    </source>
</evidence>
<evidence type="ECO:0000313" key="4">
    <source>
        <dbReference type="Proteomes" id="UP001352852"/>
    </source>
</evidence>
<feature type="compositionally biased region" description="Basic and acidic residues" evidence="1">
    <location>
        <begin position="878"/>
        <end position="887"/>
    </location>
</feature>